<dbReference type="EMBL" id="JAATJU010021300">
    <property type="protein sequence ID" value="KAH0514033.1"/>
    <property type="molecule type" value="Genomic_DNA"/>
</dbReference>
<dbReference type="Proteomes" id="UP000710432">
    <property type="component" value="Unassembled WGS sequence"/>
</dbReference>
<comment type="caution">
    <text evidence="2">The sequence shown here is derived from an EMBL/GenBank/DDBJ whole genome shotgun (WGS) entry which is preliminary data.</text>
</comment>
<name>A0A8J6GNP8_MICOH</name>
<gene>
    <name evidence="2" type="ORF">LTLLF_137125</name>
</gene>
<organism evidence="2 3">
    <name type="scientific">Microtus ochrogaster</name>
    <name type="common">Prairie vole</name>
    <dbReference type="NCBI Taxonomy" id="79684"/>
    <lineage>
        <taxon>Eukaryota</taxon>
        <taxon>Metazoa</taxon>
        <taxon>Chordata</taxon>
        <taxon>Craniata</taxon>
        <taxon>Vertebrata</taxon>
        <taxon>Euteleostomi</taxon>
        <taxon>Mammalia</taxon>
        <taxon>Eutheria</taxon>
        <taxon>Euarchontoglires</taxon>
        <taxon>Glires</taxon>
        <taxon>Rodentia</taxon>
        <taxon>Myomorpha</taxon>
        <taxon>Muroidea</taxon>
        <taxon>Cricetidae</taxon>
        <taxon>Arvicolinae</taxon>
        <taxon>Microtus</taxon>
    </lineage>
</organism>
<accession>A0A8J6GNP8</accession>
<dbReference type="PROSITE" id="PS51414">
    <property type="entry name" value="HSR"/>
    <property type="match status" value="1"/>
</dbReference>
<protein>
    <submittedName>
        <fullName evidence="2">Nuclear body protein SP140</fullName>
    </submittedName>
</protein>
<dbReference type="AlphaFoldDB" id="A0A8J6GNP8"/>
<proteinExistence type="predicted"/>
<evidence type="ECO:0000313" key="2">
    <source>
        <dbReference type="EMBL" id="KAH0514033.1"/>
    </source>
</evidence>
<dbReference type="PANTHER" id="PTHR46386:SF1">
    <property type="entry name" value="NUCLEAR BODY PROTEIN SP140-LIKE PROTEIN"/>
    <property type="match status" value="1"/>
</dbReference>
<dbReference type="GO" id="GO:0000981">
    <property type="term" value="F:DNA-binding transcription factor activity, RNA polymerase II-specific"/>
    <property type="evidence" value="ECO:0007669"/>
    <property type="project" value="TreeGrafter"/>
</dbReference>
<dbReference type="Pfam" id="PF03172">
    <property type="entry name" value="HSR"/>
    <property type="match status" value="1"/>
</dbReference>
<dbReference type="InterPro" id="IPR004865">
    <property type="entry name" value="HSR_dom"/>
</dbReference>
<dbReference type="InterPro" id="IPR043563">
    <property type="entry name" value="Sp110/Sp140/Sp140L-like"/>
</dbReference>
<dbReference type="PANTHER" id="PTHR46386">
    <property type="entry name" value="NUCLEAR BODY PROTEIN SP140"/>
    <property type="match status" value="1"/>
</dbReference>
<sequence>MLNRMHNSMSSYPEMSLSRGNTSCLSWQSEDWFTVAACMGPADILLRASSEYSSEEESPDYGLIFKHFRENKVEIASAITRPFPFLMSLRDRGYISEQKFRTCQQSCENLIPPERVVYDILSDLQNEFSLSLLKVIFCATHLKAYPDLKETLRNFPGGNYSSHLLPGVQGNFIHSFNHSFIFFSLIVNIEFTEGP</sequence>
<dbReference type="GO" id="GO:0005634">
    <property type="term" value="C:nucleus"/>
    <property type="evidence" value="ECO:0007669"/>
    <property type="project" value="InterPro"/>
</dbReference>
<evidence type="ECO:0000313" key="3">
    <source>
        <dbReference type="Proteomes" id="UP000710432"/>
    </source>
</evidence>
<evidence type="ECO:0000259" key="1">
    <source>
        <dbReference type="PROSITE" id="PS51414"/>
    </source>
</evidence>
<feature type="domain" description="HSR" evidence="1">
    <location>
        <begin position="44"/>
        <end position="160"/>
    </location>
</feature>
<reference evidence="2" key="1">
    <citation type="submission" date="2020-03" db="EMBL/GenBank/DDBJ databases">
        <title>Studies in the Genomics of Life Span.</title>
        <authorList>
            <person name="Glass D."/>
        </authorList>
    </citation>
    <scope>NUCLEOTIDE SEQUENCE</scope>
    <source>
        <strain evidence="2">LTLLF</strain>
        <tissue evidence="2">Muscle</tissue>
    </source>
</reference>